<keyword evidence="7 22" id="KW-0732">Signal</keyword>
<evidence type="ECO:0000313" key="26">
    <source>
        <dbReference type="Proteomes" id="UP001190926"/>
    </source>
</evidence>
<feature type="domain" description="EGF-like" evidence="24">
    <location>
        <begin position="289"/>
        <end position="333"/>
    </location>
</feature>
<proteinExistence type="predicted"/>
<dbReference type="SMART" id="SM00179">
    <property type="entry name" value="EGF_CA"/>
    <property type="match status" value="1"/>
</dbReference>
<keyword evidence="10" id="KW-0418">Kinase</keyword>
<dbReference type="GO" id="GO:0030247">
    <property type="term" value="F:polysaccharide binding"/>
    <property type="evidence" value="ECO:0007669"/>
    <property type="project" value="InterPro"/>
</dbReference>
<dbReference type="CDD" id="cd14066">
    <property type="entry name" value="STKc_IRAK"/>
    <property type="match status" value="1"/>
</dbReference>
<dbReference type="EMBL" id="SDAM02000053">
    <property type="protein sequence ID" value="KAH6834167.1"/>
    <property type="molecule type" value="Genomic_DNA"/>
</dbReference>
<evidence type="ECO:0000256" key="8">
    <source>
        <dbReference type="ARBA" id="ARBA00022737"/>
    </source>
</evidence>
<evidence type="ECO:0000256" key="9">
    <source>
        <dbReference type="ARBA" id="ARBA00022741"/>
    </source>
</evidence>
<name>A0AAD4JI21_PERFH</name>
<comment type="catalytic activity">
    <reaction evidence="17">
        <text>L-threonyl-[protein] + ATP = O-phospho-L-threonyl-[protein] + ADP + H(+)</text>
        <dbReference type="Rhea" id="RHEA:46608"/>
        <dbReference type="Rhea" id="RHEA-COMP:11060"/>
        <dbReference type="Rhea" id="RHEA-COMP:11605"/>
        <dbReference type="ChEBI" id="CHEBI:15378"/>
        <dbReference type="ChEBI" id="CHEBI:30013"/>
        <dbReference type="ChEBI" id="CHEBI:30616"/>
        <dbReference type="ChEBI" id="CHEBI:61977"/>
        <dbReference type="ChEBI" id="CHEBI:456216"/>
    </reaction>
</comment>
<keyword evidence="11 20" id="KW-0067">ATP-binding</keyword>
<evidence type="ECO:0000259" key="24">
    <source>
        <dbReference type="PROSITE" id="PS50026"/>
    </source>
</evidence>
<dbReference type="Pfam" id="PF13947">
    <property type="entry name" value="GUB_WAK_bind"/>
    <property type="match status" value="1"/>
</dbReference>
<dbReference type="InterPro" id="IPR011009">
    <property type="entry name" value="Kinase-like_dom_sf"/>
</dbReference>
<sequence length="751" mass="83859">MLIVLFVLASSTQLVSSQNNNFPIAKPNCTDRCGDISIPFPFGTTPECYQHYSFLVTCNYTVSNPPRLFYLKSIIEITDISLDGQIKLMQFVARDCYARNGTSISKNRPRITLPPYLTVNNTANKFTIVGCDAYALVSGRRLNRNYMTGCTAMCYSEGDLIEGSCMGVGCCQTPIPGNVSRFLVQVNSYSNYRDVWDFNNCGYGFVVEEKSFNFSTKNLKNLMNVERLPVVVDWAIGNGTCEDAAMNVTSYACVSSNSGCYKPENGYGYRCRCKEGYQGNPYLNDGCVDINECENETQHDCTNSEYCSNTVGSYMCSCPKGYFGNGRGIDGCKIASKKQDMKIAYVLIGVAFGISALLLAAILLYLELKRRSSKKKKQKYFLQNGGMLLQEKLSRREGSTDMVKVFSSSELEKATNAFHNSMIIGQGGFGTVYKGVLADNRTVAIKKSKRVDPAQIEQFINEVFVLSQINHRNVVRLLGCCLETDVPLLVYEFINNGTLSSHLHNQEKARFLDWEMRLRIAAETVGVLSYLHSAASTPIIHRDVKSDNILLDHTFTAKVADFGASKLVPLDQTQLMTIVQGTFGYLDPEYMQTHQLTEKSDVYSFGVVLLELVTGRRALSFDRPEEEKNLVNYFLSILKQDLLLEVLDDNIVGLENMEQISAVARVAEECLNVKGEDRPSMKEVAMELEGLIIGGKHSWVRNGDNEEEMESLLQKEKVLLNHFSNGDVNNSSTGYDTIIRDHVHMPMSGGR</sequence>
<dbReference type="PROSITE" id="PS00010">
    <property type="entry name" value="ASX_HYDROXYL"/>
    <property type="match status" value="1"/>
</dbReference>
<evidence type="ECO:0000256" key="14">
    <source>
        <dbReference type="ARBA" id="ARBA00023157"/>
    </source>
</evidence>
<gene>
    <name evidence="25" type="ORF">C2S53_019002</name>
</gene>
<keyword evidence="2" id="KW-0723">Serine/threonine-protein kinase</keyword>
<keyword evidence="12 21" id="KW-1133">Transmembrane helix</keyword>
<dbReference type="InterPro" id="IPR001881">
    <property type="entry name" value="EGF-like_Ca-bd_dom"/>
</dbReference>
<feature type="transmembrane region" description="Helical" evidence="21">
    <location>
        <begin position="343"/>
        <end position="366"/>
    </location>
</feature>
<evidence type="ECO:0000256" key="5">
    <source>
        <dbReference type="ARBA" id="ARBA00022679"/>
    </source>
</evidence>
<evidence type="ECO:0000256" key="7">
    <source>
        <dbReference type="ARBA" id="ARBA00022729"/>
    </source>
</evidence>
<keyword evidence="6 21" id="KW-0812">Transmembrane</keyword>
<comment type="subcellular location">
    <subcellularLocation>
        <location evidence="1">Membrane</location>
        <topology evidence="1">Single-pass type I membrane protein</topology>
    </subcellularLocation>
</comment>
<keyword evidence="14" id="KW-1015">Disulfide bond</keyword>
<dbReference type="Gene3D" id="2.10.25.10">
    <property type="entry name" value="Laminin"/>
    <property type="match status" value="1"/>
</dbReference>
<dbReference type="InterPro" id="IPR018097">
    <property type="entry name" value="EGF_Ca-bd_CS"/>
</dbReference>
<dbReference type="SUPFAM" id="SSF57196">
    <property type="entry name" value="EGF/Laminin"/>
    <property type="match status" value="1"/>
</dbReference>
<evidence type="ECO:0000256" key="20">
    <source>
        <dbReference type="PROSITE-ProRule" id="PRU10141"/>
    </source>
</evidence>
<dbReference type="PROSITE" id="PS00108">
    <property type="entry name" value="PROTEIN_KINASE_ST"/>
    <property type="match status" value="1"/>
</dbReference>
<dbReference type="GO" id="GO:0005524">
    <property type="term" value="F:ATP binding"/>
    <property type="evidence" value="ECO:0007669"/>
    <property type="project" value="UniProtKB-UniRule"/>
</dbReference>
<keyword evidence="15" id="KW-0325">Glycoprotein</keyword>
<comment type="caution">
    <text evidence="19">Lacks conserved residue(s) required for the propagation of feature annotation.</text>
</comment>
<dbReference type="FunFam" id="2.10.25.10:FF:000038">
    <property type="entry name" value="Fibrillin 2"/>
    <property type="match status" value="1"/>
</dbReference>
<evidence type="ECO:0000256" key="19">
    <source>
        <dbReference type="PROSITE-ProRule" id="PRU00076"/>
    </source>
</evidence>
<accession>A0AAD4JI21</accession>
<feature type="chain" id="PRO_5042227306" evidence="22">
    <location>
        <begin position="18"/>
        <end position="751"/>
    </location>
</feature>
<dbReference type="Pfam" id="PF00069">
    <property type="entry name" value="Pkinase"/>
    <property type="match status" value="1"/>
</dbReference>
<dbReference type="FunFam" id="3.30.200.20:FF:000043">
    <property type="entry name" value="Wall-associated receptor kinase 2"/>
    <property type="match status" value="1"/>
</dbReference>
<keyword evidence="3 19" id="KW-0245">EGF-like domain</keyword>
<dbReference type="GO" id="GO:0007166">
    <property type="term" value="P:cell surface receptor signaling pathway"/>
    <property type="evidence" value="ECO:0007669"/>
    <property type="project" value="InterPro"/>
</dbReference>
<comment type="catalytic activity">
    <reaction evidence="16">
        <text>L-seryl-[protein] + ATP = O-phospho-L-seryl-[protein] + ADP + H(+)</text>
        <dbReference type="Rhea" id="RHEA:17989"/>
        <dbReference type="Rhea" id="RHEA-COMP:9863"/>
        <dbReference type="Rhea" id="RHEA-COMP:11604"/>
        <dbReference type="ChEBI" id="CHEBI:15378"/>
        <dbReference type="ChEBI" id="CHEBI:29999"/>
        <dbReference type="ChEBI" id="CHEBI:30616"/>
        <dbReference type="ChEBI" id="CHEBI:83421"/>
        <dbReference type="ChEBI" id="CHEBI:456216"/>
    </reaction>
</comment>
<organism evidence="25 26">
    <name type="scientific">Perilla frutescens var. hirtella</name>
    <name type="common">Perilla citriodora</name>
    <name type="synonym">Perilla setoyensis</name>
    <dbReference type="NCBI Taxonomy" id="608512"/>
    <lineage>
        <taxon>Eukaryota</taxon>
        <taxon>Viridiplantae</taxon>
        <taxon>Streptophyta</taxon>
        <taxon>Embryophyta</taxon>
        <taxon>Tracheophyta</taxon>
        <taxon>Spermatophyta</taxon>
        <taxon>Magnoliopsida</taxon>
        <taxon>eudicotyledons</taxon>
        <taxon>Gunneridae</taxon>
        <taxon>Pentapetalae</taxon>
        <taxon>asterids</taxon>
        <taxon>lamiids</taxon>
        <taxon>Lamiales</taxon>
        <taxon>Lamiaceae</taxon>
        <taxon>Nepetoideae</taxon>
        <taxon>Elsholtzieae</taxon>
        <taxon>Perilla</taxon>
    </lineage>
</organism>
<feature type="signal peptide" evidence="22">
    <location>
        <begin position="1"/>
        <end position="17"/>
    </location>
</feature>
<evidence type="ECO:0000256" key="12">
    <source>
        <dbReference type="ARBA" id="ARBA00022989"/>
    </source>
</evidence>
<evidence type="ECO:0000256" key="13">
    <source>
        <dbReference type="ARBA" id="ARBA00023136"/>
    </source>
</evidence>
<reference evidence="25 26" key="1">
    <citation type="journal article" date="2021" name="Nat. Commun.">
        <title>Incipient diploidization of the medicinal plant Perilla within 10,000 years.</title>
        <authorList>
            <person name="Zhang Y."/>
            <person name="Shen Q."/>
            <person name="Leng L."/>
            <person name="Zhang D."/>
            <person name="Chen S."/>
            <person name="Shi Y."/>
            <person name="Ning Z."/>
            <person name="Chen S."/>
        </authorList>
    </citation>
    <scope>NUCLEOTIDE SEQUENCE [LARGE SCALE GENOMIC DNA]</scope>
    <source>
        <strain evidence="26">cv. PC099</strain>
    </source>
</reference>
<dbReference type="InterPro" id="IPR000152">
    <property type="entry name" value="EGF-type_Asp/Asn_hydroxyl_site"/>
</dbReference>
<comment type="function">
    <text evidence="18">Serine/threonine-protein kinase that may function as a signaling receptor of extracellular matrix component. Binding to pectin may have significance in the control of cell expansion, morphogenesis and development.</text>
</comment>
<evidence type="ECO:0000256" key="18">
    <source>
        <dbReference type="ARBA" id="ARBA00058961"/>
    </source>
</evidence>
<evidence type="ECO:0000256" key="11">
    <source>
        <dbReference type="ARBA" id="ARBA00022840"/>
    </source>
</evidence>
<dbReference type="SUPFAM" id="SSF56112">
    <property type="entry name" value="Protein kinase-like (PK-like)"/>
    <property type="match status" value="1"/>
</dbReference>
<dbReference type="SMART" id="SM00181">
    <property type="entry name" value="EGF"/>
    <property type="match status" value="2"/>
</dbReference>
<dbReference type="AlphaFoldDB" id="A0AAD4JI21"/>
<dbReference type="PROSITE" id="PS50026">
    <property type="entry name" value="EGF_3"/>
    <property type="match status" value="1"/>
</dbReference>
<evidence type="ECO:0000256" key="21">
    <source>
        <dbReference type="SAM" id="Phobius"/>
    </source>
</evidence>
<dbReference type="FunFam" id="1.10.510.10:FF:000084">
    <property type="entry name" value="Wall-associated receptor kinase 2"/>
    <property type="match status" value="1"/>
</dbReference>
<dbReference type="Gene3D" id="3.30.200.20">
    <property type="entry name" value="Phosphorylase Kinase, domain 1"/>
    <property type="match status" value="1"/>
</dbReference>
<evidence type="ECO:0000256" key="4">
    <source>
        <dbReference type="ARBA" id="ARBA00022553"/>
    </source>
</evidence>
<keyword evidence="9 20" id="KW-0547">Nucleotide-binding</keyword>
<dbReference type="Proteomes" id="UP001190926">
    <property type="component" value="Unassembled WGS sequence"/>
</dbReference>
<keyword evidence="4" id="KW-0597">Phosphoprotein</keyword>
<dbReference type="PANTHER" id="PTHR27005:SF468">
    <property type="entry name" value="OS01G0310500 PROTEIN"/>
    <property type="match status" value="1"/>
</dbReference>
<dbReference type="InterPro" id="IPR000719">
    <property type="entry name" value="Prot_kinase_dom"/>
</dbReference>
<evidence type="ECO:0000256" key="16">
    <source>
        <dbReference type="ARBA" id="ARBA00047558"/>
    </source>
</evidence>
<evidence type="ECO:0000256" key="6">
    <source>
        <dbReference type="ARBA" id="ARBA00022692"/>
    </source>
</evidence>
<dbReference type="InterPro" id="IPR017441">
    <property type="entry name" value="Protein_kinase_ATP_BS"/>
</dbReference>
<feature type="domain" description="Protein kinase" evidence="23">
    <location>
        <begin position="418"/>
        <end position="700"/>
    </location>
</feature>
<evidence type="ECO:0000256" key="17">
    <source>
        <dbReference type="ARBA" id="ARBA00047951"/>
    </source>
</evidence>
<dbReference type="InterPro" id="IPR045274">
    <property type="entry name" value="WAK-like"/>
</dbReference>
<comment type="caution">
    <text evidence="25">The sequence shown here is derived from an EMBL/GenBank/DDBJ whole genome shotgun (WGS) entry which is preliminary data.</text>
</comment>
<dbReference type="SMART" id="SM00220">
    <property type="entry name" value="S_TKc"/>
    <property type="match status" value="1"/>
</dbReference>
<keyword evidence="8" id="KW-0677">Repeat</keyword>
<dbReference type="GO" id="GO:0005509">
    <property type="term" value="F:calcium ion binding"/>
    <property type="evidence" value="ECO:0007669"/>
    <property type="project" value="InterPro"/>
</dbReference>
<dbReference type="InterPro" id="IPR008271">
    <property type="entry name" value="Ser/Thr_kinase_AS"/>
</dbReference>
<evidence type="ECO:0000256" key="15">
    <source>
        <dbReference type="ARBA" id="ARBA00023180"/>
    </source>
</evidence>
<dbReference type="GO" id="GO:0004674">
    <property type="term" value="F:protein serine/threonine kinase activity"/>
    <property type="evidence" value="ECO:0007669"/>
    <property type="project" value="UniProtKB-KW"/>
</dbReference>
<dbReference type="Gene3D" id="1.10.510.10">
    <property type="entry name" value="Transferase(Phosphotransferase) domain 1"/>
    <property type="match status" value="1"/>
</dbReference>
<evidence type="ECO:0000313" key="25">
    <source>
        <dbReference type="EMBL" id="KAH6834167.1"/>
    </source>
</evidence>
<evidence type="ECO:0000256" key="2">
    <source>
        <dbReference type="ARBA" id="ARBA00022527"/>
    </source>
</evidence>
<keyword evidence="5" id="KW-0808">Transferase</keyword>
<keyword evidence="13 21" id="KW-0472">Membrane</keyword>
<dbReference type="PROSITE" id="PS50011">
    <property type="entry name" value="PROTEIN_KINASE_DOM"/>
    <property type="match status" value="1"/>
</dbReference>
<dbReference type="PROSITE" id="PS00107">
    <property type="entry name" value="PROTEIN_KINASE_ATP"/>
    <property type="match status" value="1"/>
</dbReference>
<dbReference type="InterPro" id="IPR025287">
    <property type="entry name" value="WAK_GUB"/>
</dbReference>
<evidence type="ECO:0000256" key="10">
    <source>
        <dbReference type="ARBA" id="ARBA00022777"/>
    </source>
</evidence>
<evidence type="ECO:0000256" key="3">
    <source>
        <dbReference type="ARBA" id="ARBA00022536"/>
    </source>
</evidence>
<evidence type="ECO:0000259" key="23">
    <source>
        <dbReference type="PROSITE" id="PS50011"/>
    </source>
</evidence>
<protein>
    <submittedName>
        <fullName evidence="25">Uncharacterized protein</fullName>
    </submittedName>
</protein>
<dbReference type="GO" id="GO:0005886">
    <property type="term" value="C:plasma membrane"/>
    <property type="evidence" value="ECO:0007669"/>
    <property type="project" value="TreeGrafter"/>
</dbReference>
<dbReference type="InterPro" id="IPR049883">
    <property type="entry name" value="NOTCH1_EGF-like"/>
</dbReference>
<dbReference type="PROSITE" id="PS01187">
    <property type="entry name" value="EGF_CA"/>
    <property type="match status" value="1"/>
</dbReference>
<feature type="binding site" evidence="20">
    <location>
        <position position="447"/>
    </location>
    <ligand>
        <name>ATP</name>
        <dbReference type="ChEBI" id="CHEBI:30616"/>
    </ligand>
</feature>
<evidence type="ECO:0000256" key="22">
    <source>
        <dbReference type="SAM" id="SignalP"/>
    </source>
</evidence>
<evidence type="ECO:0000256" key="1">
    <source>
        <dbReference type="ARBA" id="ARBA00004479"/>
    </source>
</evidence>
<dbReference type="PANTHER" id="PTHR27005">
    <property type="entry name" value="WALL-ASSOCIATED RECEPTOR KINASE-LIKE 21"/>
    <property type="match status" value="1"/>
</dbReference>
<keyword evidence="26" id="KW-1185">Reference proteome</keyword>
<dbReference type="Pfam" id="PF07645">
    <property type="entry name" value="EGF_CA"/>
    <property type="match status" value="1"/>
</dbReference>
<dbReference type="InterPro" id="IPR000742">
    <property type="entry name" value="EGF"/>
</dbReference>
<dbReference type="CDD" id="cd00054">
    <property type="entry name" value="EGF_CA"/>
    <property type="match status" value="1"/>
</dbReference>